<evidence type="ECO:0000259" key="1">
    <source>
        <dbReference type="PROSITE" id="PS51186"/>
    </source>
</evidence>
<protein>
    <submittedName>
        <fullName evidence="2">N-acetyltransferase</fullName>
    </submittedName>
</protein>
<gene>
    <name evidence="2" type="ORF">E1269_14175</name>
</gene>
<dbReference type="Gene3D" id="3.40.630.30">
    <property type="match status" value="1"/>
</dbReference>
<comment type="caution">
    <text evidence="2">The sequence shown here is derived from an EMBL/GenBank/DDBJ whole genome shotgun (WGS) entry which is preliminary data.</text>
</comment>
<dbReference type="OrthoDB" id="4966223at2"/>
<dbReference type="Pfam" id="PF13508">
    <property type="entry name" value="Acetyltransf_7"/>
    <property type="match status" value="1"/>
</dbReference>
<keyword evidence="3" id="KW-1185">Reference proteome</keyword>
<dbReference type="EMBL" id="SMKZ01000018">
    <property type="protein sequence ID" value="TDE09531.1"/>
    <property type="molecule type" value="Genomic_DNA"/>
</dbReference>
<dbReference type="SUPFAM" id="SSF55729">
    <property type="entry name" value="Acyl-CoA N-acyltransferases (Nat)"/>
    <property type="match status" value="1"/>
</dbReference>
<evidence type="ECO:0000313" key="3">
    <source>
        <dbReference type="Proteomes" id="UP000294739"/>
    </source>
</evidence>
<proteinExistence type="predicted"/>
<dbReference type="InterPro" id="IPR016181">
    <property type="entry name" value="Acyl_CoA_acyltransferase"/>
</dbReference>
<evidence type="ECO:0000313" key="2">
    <source>
        <dbReference type="EMBL" id="TDE09531.1"/>
    </source>
</evidence>
<feature type="domain" description="N-acetyltransferase" evidence="1">
    <location>
        <begin position="1"/>
        <end position="130"/>
    </location>
</feature>
<dbReference type="CDD" id="cd04301">
    <property type="entry name" value="NAT_SF"/>
    <property type="match status" value="1"/>
</dbReference>
<reference evidence="2 3" key="1">
    <citation type="submission" date="2019-03" db="EMBL/GenBank/DDBJ databases">
        <title>Draft genome sequences of novel Actinobacteria.</title>
        <authorList>
            <person name="Sahin N."/>
            <person name="Ay H."/>
            <person name="Saygin H."/>
        </authorList>
    </citation>
    <scope>NUCLEOTIDE SEQUENCE [LARGE SCALE GENOMIC DNA]</scope>
    <source>
        <strain evidence="2 3">5K138</strain>
    </source>
</reference>
<dbReference type="Proteomes" id="UP000294739">
    <property type="component" value="Unassembled WGS sequence"/>
</dbReference>
<dbReference type="PROSITE" id="PS51186">
    <property type="entry name" value="GNAT"/>
    <property type="match status" value="1"/>
</dbReference>
<accession>A0A4R5DCI6</accession>
<name>A0A4R5DCI6_9ACTN</name>
<keyword evidence="2" id="KW-0808">Transferase</keyword>
<dbReference type="InterPro" id="IPR000182">
    <property type="entry name" value="GNAT_dom"/>
</dbReference>
<dbReference type="InParanoid" id="A0A4R5DCI6"/>
<dbReference type="GO" id="GO:0016747">
    <property type="term" value="F:acyltransferase activity, transferring groups other than amino-acyl groups"/>
    <property type="evidence" value="ECO:0007669"/>
    <property type="project" value="InterPro"/>
</dbReference>
<organism evidence="2 3">
    <name type="scientific">Jiangella asiatica</name>
    <dbReference type="NCBI Taxonomy" id="2530372"/>
    <lineage>
        <taxon>Bacteria</taxon>
        <taxon>Bacillati</taxon>
        <taxon>Actinomycetota</taxon>
        <taxon>Actinomycetes</taxon>
        <taxon>Jiangellales</taxon>
        <taxon>Jiangellaceae</taxon>
        <taxon>Jiangella</taxon>
    </lineage>
</organism>
<dbReference type="AlphaFoldDB" id="A0A4R5DCI6"/>
<sequence length="130" mass="13533">MSRPLAGHPAPEPPAGYDVALSGRDSVLVAEVVTDDGVADGLAAKGHLAISGDAGQDAVADRIFTLPRHRRRGLGSVVMGALTAAAAQRGARTGLLVASGEGRRLYERLGWRVETEMVVAHWTGDADPLE</sequence>